<feature type="transmembrane region" description="Helical" evidence="1">
    <location>
        <begin position="702"/>
        <end position="723"/>
    </location>
</feature>
<keyword evidence="1" id="KW-1133">Transmembrane helix</keyword>
<feature type="transmembrane region" description="Helical" evidence="1">
    <location>
        <begin position="579"/>
        <end position="596"/>
    </location>
</feature>
<keyword evidence="1" id="KW-0812">Transmembrane</keyword>
<accession>A0A9W7AD90</accession>
<name>A0A9W7AD90_9STRA</name>
<feature type="transmembrane region" description="Helical" evidence="1">
    <location>
        <begin position="367"/>
        <end position="386"/>
    </location>
</feature>
<keyword evidence="1" id="KW-0472">Membrane</keyword>
<proteinExistence type="predicted"/>
<reference evidence="3" key="1">
    <citation type="journal article" date="2023" name="Commun. Biol.">
        <title>Genome analysis of Parmales, the sister group of diatoms, reveals the evolutionary specialization of diatoms from phago-mixotrophs to photoautotrophs.</title>
        <authorList>
            <person name="Ban H."/>
            <person name="Sato S."/>
            <person name="Yoshikawa S."/>
            <person name="Yamada K."/>
            <person name="Nakamura Y."/>
            <person name="Ichinomiya M."/>
            <person name="Sato N."/>
            <person name="Blanc-Mathieu R."/>
            <person name="Endo H."/>
            <person name="Kuwata A."/>
            <person name="Ogata H."/>
        </authorList>
    </citation>
    <scope>NUCLEOTIDE SEQUENCE [LARGE SCALE GENOMIC DNA]</scope>
    <source>
        <strain evidence="3">NIES 3700</strain>
    </source>
</reference>
<feature type="transmembrane region" description="Helical" evidence="1">
    <location>
        <begin position="939"/>
        <end position="959"/>
    </location>
</feature>
<feature type="transmembrane region" description="Helical" evidence="1">
    <location>
        <begin position="676"/>
        <end position="696"/>
    </location>
</feature>
<keyword evidence="3" id="KW-1185">Reference proteome</keyword>
<feature type="transmembrane region" description="Helical" evidence="1">
    <location>
        <begin position="796"/>
        <end position="816"/>
    </location>
</feature>
<feature type="transmembrane region" description="Helical" evidence="1">
    <location>
        <begin position="541"/>
        <end position="559"/>
    </location>
</feature>
<gene>
    <name evidence="2" type="ORF">TrLO_g14709</name>
</gene>
<evidence type="ECO:0000256" key="1">
    <source>
        <dbReference type="SAM" id="Phobius"/>
    </source>
</evidence>
<feature type="transmembrane region" description="Helical" evidence="1">
    <location>
        <begin position="514"/>
        <end position="534"/>
    </location>
</feature>
<feature type="transmembrane region" description="Helical" evidence="1">
    <location>
        <begin position="305"/>
        <end position="327"/>
    </location>
</feature>
<dbReference type="Proteomes" id="UP001165122">
    <property type="component" value="Unassembled WGS sequence"/>
</dbReference>
<feature type="transmembrane region" description="Helical" evidence="1">
    <location>
        <begin position="464"/>
        <end position="482"/>
    </location>
</feature>
<feature type="transmembrane region" description="Helical" evidence="1">
    <location>
        <begin position="264"/>
        <end position="283"/>
    </location>
</feature>
<feature type="transmembrane region" description="Helical" evidence="1">
    <location>
        <begin position="913"/>
        <end position="933"/>
    </location>
</feature>
<evidence type="ECO:0000313" key="3">
    <source>
        <dbReference type="Proteomes" id="UP001165122"/>
    </source>
</evidence>
<feature type="transmembrane region" description="Helical" evidence="1">
    <location>
        <begin position="339"/>
        <end position="361"/>
    </location>
</feature>
<feature type="transmembrane region" description="Helical" evidence="1">
    <location>
        <begin position="424"/>
        <end position="443"/>
    </location>
</feature>
<organism evidence="2 3">
    <name type="scientific">Triparma laevis f. longispina</name>
    <dbReference type="NCBI Taxonomy" id="1714387"/>
    <lineage>
        <taxon>Eukaryota</taxon>
        <taxon>Sar</taxon>
        <taxon>Stramenopiles</taxon>
        <taxon>Ochrophyta</taxon>
        <taxon>Bolidophyceae</taxon>
        <taxon>Parmales</taxon>
        <taxon>Triparmaceae</taxon>
        <taxon>Triparma</taxon>
    </lineage>
</organism>
<feature type="transmembrane region" description="Helical" evidence="1">
    <location>
        <begin position="761"/>
        <end position="784"/>
    </location>
</feature>
<dbReference type="OrthoDB" id="47619at2759"/>
<feature type="transmembrane region" description="Helical" evidence="1">
    <location>
        <begin position="38"/>
        <end position="59"/>
    </location>
</feature>
<sequence length="971" mass="103675">MFEKWCTMLSPVLFAGLMTLWAYLGEVFEDETGRAGVLLAYQDIAGVFGFLLFVGYFVVGGRTLTENLSVKTDQTLRNQDIIKLDEEARNSIATPIPPLRPPNHPPHGLPKLPSTHIKPGIGDIASLWVAAPPRKRYGLLVRYDKLRTGLNLLQTALPATVVILSGTHRLILANVAEIVTGFGGAPLRSPLPEFFLLLGVIAISTSNYILQSKSLGRYNNEASQLAIIFASFCFSRVAGVSLLLSPLAMLTGLSIALFVTTRHVRFIAIMVVVVCASLHWSLWRRVGFLGFQVQGGLDSYLVPNAWSFSKIAVLSIGLSIMMVGFLYRREGGFGASRQVNVGISMSVYLFLVVILETTLLASNLYPTSMFVLTSGISTLLVLHLYAQNAINKLFLVACLSSTVGKLSELLPAEDDIGGMNFLPAFFLILCTLLAASFVSPKIISETDAARFPRKGKEIPEEMRSLFQVWAGLVLPLGLYFGSENVIRPLVSTIPAFSVGGGVVATGSIVSNLELFFFCLGSWGLAVSVVLHLNLPNKGGSTWKAIASLATFTGYAFALMTSRITQETSIQNPSSKSSTTSNAFAALFAGVAVMLLFSLPSKPETTRPIVPAIPLISLIGGVSFGLYATLTNVLGGGFVFMLVTALSAMTLSGFFIHLLLCLWVQEERHVMASHKRLLVASLFAYAIVGITAEFSAFHRFDGGGSVSVILAIISVGSLLVAFAANKAGFDGRVKNLSAEISYVAALMFCYFMFGIVGVGGSTWSFVGLPASVICTIALSPVLLLLDFGASGGKSAIVAFIGLGLLLPCIYALFLRGIPMGWIFGNGMGEHIHVSHDTLFDAVYGGKVGAGDDVLHVAKDAADLSATAVKKAAALASVGLWTAEGWTGFVVNTIGLLCVIPNLCKILVVNLDEGAYVNVLDIYLGLPALIVPMVVCGSGLPQLRVLGVFVFVTSLMAASDIDNRKATKSYKSF</sequence>
<feature type="transmembrane region" description="Helical" evidence="1">
    <location>
        <begin position="735"/>
        <end position="755"/>
    </location>
</feature>
<feature type="transmembrane region" description="Helical" evidence="1">
    <location>
        <begin position="608"/>
        <end position="629"/>
    </location>
</feature>
<dbReference type="EMBL" id="BRXW01000580">
    <property type="protein sequence ID" value="GMH67815.1"/>
    <property type="molecule type" value="Genomic_DNA"/>
</dbReference>
<feature type="transmembrane region" description="Helical" evidence="1">
    <location>
        <begin position="884"/>
        <end position="906"/>
    </location>
</feature>
<protein>
    <submittedName>
        <fullName evidence="2">Uncharacterized protein</fullName>
    </submittedName>
</protein>
<evidence type="ECO:0000313" key="2">
    <source>
        <dbReference type="EMBL" id="GMH67815.1"/>
    </source>
</evidence>
<feature type="transmembrane region" description="Helical" evidence="1">
    <location>
        <begin position="635"/>
        <end position="664"/>
    </location>
</feature>
<dbReference type="AlphaFoldDB" id="A0A9W7AD90"/>
<feature type="transmembrane region" description="Helical" evidence="1">
    <location>
        <begin position="393"/>
        <end position="412"/>
    </location>
</feature>
<comment type="caution">
    <text evidence="2">The sequence shown here is derived from an EMBL/GenBank/DDBJ whole genome shotgun (WGS) entry which is preliminary data.</text>
</comment>